<reference evidence="1 2" key="1">
    <citation type="journal article" date="2013" name="Mar. Genomics">
        <title>Expression of sulfatases in Rhodopirellula baltica and the diversity of sulfatases in the genus Rhodopirellula.</title>
        <authorList>
            <person name="Wegner C.E."/>
            <person name="Richter-Heitmann T."/>
            <person name="Klindworth A."/>
            <person name="Klockow C."/>
            <person name="Richter M."/>
            <person name="Achstetter T."/>
            <person name="Glockner F.O."/>
            <person name="Harder J."/>
        </authorList>
    </citation>
    <scope>NUCLEOTIDE SEQUENCE [LARGE SCALE GENOMIC DNA]</scope>
    <source>
        <strain evidence="1 2">SM41</strain>
    </source>
</reference>
<dbReference type="OrthoDB" id="285759at2"/>
<proteinExistence type="predicted"/>
<name>M5UBB8_9BACT</name>
<accession>M5UBB8</accession>
<dbReference type="EMBL" id="ANOH01000364">
    <property type="protein sequence ID" value="EMI53293.1"/>
    <property type="molecule type" value="Genomic_DNA"/>
</dbReference>
<organism evidence="1 2">
    <name type="scientific">Rhodopirellula sallentina SM41</name>
    <dbReference type="NCBI Taxonomy" id="1263870"/>
    <lineage>
        <taxon>Bacteria</taxon>
        <taxon>Pseudomonadati</taxon>
        <taxon>Planctomycetota</taxon>
        <taxon>Planctomycetia</taxon>
        <taxon>Pirellulales</taxon>
        <taxon>Pirellulaceae</taxon>
        <taxon>Rhodopirellula</taxon>
    </lineage>
</organism>
<evidence type="ECO:0000313" key="1">
    <source>
        <dbReference type="EMBL" id="EMI53293.1"/>
    </source>
</evidence>
<evidence type="ECO:0000313" key="2">
    <source>
        <dbReference type="Proteomes" id="UP000011885"/>
    </source>
</evidence>
<dbReference type="AlphaFoldDB" id="M5UBB8"/>
<protein>
    <submittedName>
        <fullName evidence="1">Uncharacterized protein</fullName>
    </submittedName>
</protein>
<keyword evidence="2" id="KW-1185">Reference proteome</keyword>
<comment type="caution">
    <text evidence="1">The sequence shown here is derived from an EMBL/GenBank/DDBJ whole genome shotgun (WGS) entry which is preliminary data.</text>
</comment>
<sequence length="64" mass="7149">MNYYVIIETDHGYTITRVPEGMTAEMAAKEADGILVDDALYRSFEEAEDALAAFPSPFPEKAFE</sequence>
<dbReference type="RefSeq" id="WP_008685569.1">
    <property type="nucleotide sequence ID" value="NZ_ANOH01000364.1"/>
</dbReference>
<dbReference type="Proteomes" id="UP000011885">
    <property type="component" value="Unassembled WGS sequence"/>
</dbReference>
<gene>
    <name evidence="1" type="ORF">RSSM_05266</name>
</gene>
<dbReference type="PATRIC" id="fig|1263870.3.peg.5578"/>